<geneLocation type="plastid" evidence="5"/>
<reference evidence="5" key="2">
    <citation type="submission" date="2019-04" db="EMBL/GenBank/DDBJ databases">
        <authorList>
            <person name="Pasella M."/>
        </authorList>
    </citation>
    <scope>NUCLEOTIDE SEQUENCE</scope>
    <source>
        <strain evidence="5">PD2941_2</strain>
    </source>
</reference>
<name>A0A4D6WYV9_9FLOR</name>
<gene>
    <name evidence="5" type="primary">ycf23</name>
</gene>
<sequence length="278" mass="31135">MNLFNKKLSIAFSLKNVIKIILGLNNKDINNIIQTAKAAELISVTYLDIIANPKVVALLKSMINLPVCVSSIDPLELYNCILMGADIVELGNFDIFYGNDIIFSAKEILELAIETRRLIPNNDICITIPHHLSLSKQINLAKHLSDLSINIIQTEGYSSKRKIGININDNISYATNKASSSLSSTYAITQEVNIPVISSSGLSYLSSGISTFYGSSGVGICSSIKKYTKIYDILYYIKQILYVQSSSLNYRLNNQSCILFYNNSFKLKLKQYQIYKYY</sequence>
<evidence type="ECO:0000256" key="2">
    <source>
        <dbReference type="ARBA" id="ARBA00009664"/>
    </source>
</evidence>
<comment type="subcellular location">
    <subcellularLocation>
        <location evidence="1">Plastid</location>
    </subcellularLocation>
</comment>
<dbReference type="EMBL" id="MK814701">
    <property type="protein sequence ID" value="QCI07808.1"/>
    <property type="molecule type" value="Genomic_DNA"/>
</dbReference>
<comment type="similarity">
    <text evidence="2">Belongs to the ycf23 family.</text>
</comment>
<dbReference type="GO" id="GO:0009536">
    <property type="term" value="C:plastid"/>
    <property type="evidence" value="ECO:0007669"/>
    <property type="project" value="UniProtKB-SubCell"/>
</dbReference>
<dbReference type="Pfam" id="PF04481">
    <property type="entry name" value="DUF561"/>
    <property type="match status" value="1"/>
</dbReference>
<protein>
    <recommendedName>
        <fullName evidence="3">Uncharacterized protein ycf23</fullName>
    </recommendedName>
</protein>
<dbReference type="AlphaFoldDB" id="A0A4D6WYV9"/>
<evidence type="ECO:0000313" key="5">
    <source>
        <dbReference type="EMBL" id="QCI07808.1"/>
    </source>
</evidence>
<organism evidence="5">
    <name type="scientific">Pleonosporium borreri</name>
    <dbReference type="NCBI Taxonomy" id="2575635"/>
    <lineage>
        <taxon>Eukaryota</taxon>
        <taxon>Rhodophyta</taxon>
        <taxon>Florideophyceae</taxon>
        <taxon>Rhodymeniophycidae</taxon>
        <taxon>Ceramiales</taxon>
        <taxon>Ceramiaceae</taxon>
        <taxon>Pleonosporium</taxon>
    </lineage>
</organism>
<keyword evidence="4 5" id="KW-0934">Plastid</keyword>
<proteinExistence type="inferred from homology"/>
<evidence type="ECO:0000256" key="1">
    <source>
        <dbReference type="ARBA" id="ARBA00004474"/>
    </source>
</evidence>
<accession>A0A4D6WYV9</accession>
<evidence type="ECO:0000256" key="3">
    <source>
        <dbReference type="ARBA" id="ARBA00021523"/>
    </source>
</evidence>
<evidence type="ECO:0000256" key="4">
    <source>
        <dbReference type="ARBA" id="ARBA00022640"/>
    </source>
</evidence>
<dbReference type="PANTHER" id="PTHR36895">
    <property type="match status" value="1"/>
</dbReference>
<dbReference type="PANTHER" id="PTHR36895:SF1">
    <property type="entry name" value="YCF23 PROTEIN"/>
    <property type="match status" value="1"/>
</dbReference>
<reference evidence="5" key="1">
    <citation type="journal article" date="2019" name="Mol. Phylogenet. Evol.">
        <title>Morphological evolution and classification of the red algal order Ceramiales inferred using plastid phylogenomics.</title>
        <authorList>
            <person name="Diaz-Tapia P."/>
            <person name="Pasella M.M."/>
            <person name="Verbruggen H."/>
            <person name="Maggs C.A."/>
        </authorList>
    </citation>
    <scope>NUCLEOTIDE SEQUENCE</scope>
    <source>
        <strain evidence="5">PD2941_2</strain>
    </source>
</reference>
<dbReference type="InterPro" id="IPR007570">
    <property type="entry name" value="Uncharacterised_Ycf23"/>
</dbReference>